<dbReference type="PROSITE" id="PS50846">
    <property type="entry name" value="HMA_2"/>
    <property type="match status" value="2"/>
</dbReference>
<dbReference type="Pfam" id="PF00403">
    <property type="entry name" value="HMA"/>
    <property type="match status" value="2"/>
</dbReference>
<dbReference type="InterPro" id="IPR044594">
    <property type="entry name" value="HIPP01/3/5/6"/>
</dbReference>
<feature type="region of interest" description="Disordered" evidence="2">
    <location>
        <begin position="99"/>
        <end position="145"/>
    </location>
</feature>
<feature type="region of interest" description="Disordered" evidence="2">
    <location>
        <begin position="213"/>
        <end position="244"/>
    </location>
</feature>
<accession>A0AAV3RVY7</accession>
<dbReference type="InterPro" id="IPR006121">
    <property type="entry name" value="HMA_dom"/>
</dbReference>
<evidence type="ECO:0000256" key="2">
    <source>
        <dbReference type="SAM" id="MobiDB-lite"/>
    </source>
</evidence>
<feature type="domain" description="HMA" evidence="3">
    <location>
        <begin position="149"/>
        <end position="212"/>
    </location>
</feature>
<gene>
    <name evidence="4" type="ORF">LIER_31913</name>
</gene>
<dbReference type="GO" id="GO:0016020">
    <property type="term" value="C:membrane"/>
    <property type="evidence" value="ECO:0007669"/>
    <property type="project" value="UniProtKB-SubCell"/>
</dbReference>
<dbReference type="PANTHER" id="PTHR46413">
    <property type="entry name" value="HEAVY METAL-ASSOCIATED ISOPRENYLATED PLANT PROTEIN 6"/>
    <property type="match status" value="1"/>
</dbReference>
<dbReference type="AlphaFoldDB" id="A0AAV3RVY7"/>
<dbReference type="Gene3D" id="3.30.70.100">
    <property type="match status" value="2"/>
</dbReference>
<dbReference type="SUPFAM" id="SSF55008">
    <property type="entry name" value="HMA, heavy metal-associated domain"/>
    <property type="match status" value="2"/>
</dbReference>
<sequence>MGKKKKNSGFSDGEVGNTKALEENQNENENQHKEDVVTAEKSKNNTVVLKTDLHCEGCANKIVKRIRSFEGVEGVKCEWDSNKVSVLGHVDPLKLREKMEQKTHKKVELISPLPKKENRENSNSNCADNNKPKDKKKELNETKPKELPVTTAVMKVHLHCEGCVKKIYKLVSKTHGYQEMKVDKQKDMITVTGAMDMKALAENVKKHMRKNVEIIPSKKDGEKGKSDNKGGGGGGSDKVANGGQGNKMQMQHVQYGFPYSPAYMFGPGLYGEDHQFQSQNPYGYHAPQMFSDENPNACVVM</sequence>
<proteinExistence type="predicted"/>
<evidence type="ECO:0000259" key="3">
    <source>
        <dbReference type="PROSITE" id="PS50846"/>
    </source>
</evidence>
<evidence type="ECO:0000313" key="4">
    <source>
        <dbReference type="EMBL" id="GAA0184625.1"/>
    </source>
</evidence>
<evidence type="ECO:0000313" key="5">
    <source>
        <dbReference type="Proteomes" id="UP001454036"/>
    </source>
</evidence>
<feature type="compositionally biased region" description="Basic and acidic residues" evidence="2">
    <location>
        <begin position="29"/>
        <end position="42"/>
    </location>
</feature>
<dbReference type="GO" id="GO:0009626">
    <property type="term" value="P:plant-type hypersensitive response"/>
    <property type="evidence" value="ECO:0007669"/>
    <property type="project" value="UniProtKB-KW"/>
</dbReference>
<name>A0AAV3RVY7_LITER</name>
<dbReference type="InterPro" id="IPR036163">
    <property type="entry name" value="HMA_dom_sf"/>
</dbReference>
<feature type="compositionally biased region" description="Basic and acidic residues" evidence="2">
    <location>
        <begin position="130"/>
        <end position="145"/>
    </location>
</feature>
<evidence type="ECO:0000256" key="1">
    <source>
        <dbReference type="ARBA" id="ARBA00004170"/>
    </source>
</evidence>
<dbReference type="GO" id="GO:0046872">
    <property type="term" value="F:metal ion binding"/>
    <property type="evidence" value="ECO:0007669"/>
    <property type="project" value="InterPro"/>
</dbReference>
<feature type="domain" description="HMA" evidence="3">
    <location>
        <begin position="44"/>
        <end position="107"/>
    </location>
</feature>
<reference evidence="4 5" key="1">
    <citation type="submission" date="2024-01" db="EMBL/GenBank/DDBJ databases">
        <title>The complete chloroplast genome sequence of Lithospermum erythrorhizon: insights into the phylogenetic relationship among Boraginaceae species and the maternal lineages of purple gromwells.</title>
        <authorList>
            <person name="Okada T."/>
            <person name="Watanabe K."/>
        </authorList>
    </citation>
    <scope>NUCLEOTIDE SEQUENCE [LARGE SCALE GENOMIC DNA]</scope>
</reference>
<feature type="region of interest" description="Disordered" evidence="2">
    <location>
        <begin position="1"/>
        <end position="42"/>
    </location>
</feature>
<organism evidence="4 5">
    <name type="scientific">Lithospermum erythrorhizon</name>
    <name type="common">Purple gromwell</name>
    <name type="synonym">Lithospermum officinale var. erythrorhizon</name>
    <dbReference type="NCBI Taxonomy" id="34254"/>
    <lineage>
        <taxon>Eukaryota</taxon>
        <taxon>Viridiplantae</taxon>
        <taxon>Streptophyta</taxon>
        <taxon>Embryophyta</taxon>
        <taxon>Tracheophyta</taxon>
        <taxon>Spermatophyta</taxon>
        <taxon>Magnoliopsida</taxon>
        <taxon>eudicotyledons</taxon>
        <taxon>Gunneridae</taxon>
        <taxon>Pentapetalae</taxon>
        <taxon>asterids</taxon>
        <taxon>lamiids</taxon>
        <taxon>Boraginales</taxon>
        <taxon>Boraginaceae</taxon>
        <taxon>Boraginoideae</taxon>
        <taxon>Lithospermeae</taxon>
        <taxon>Lithospermum</taxon>
    </lineage>
</organism>
<comment type="caution">
    <text evidence="4">The sequence shown here is derived from an EMBL/GenBank/DDBJ whole genome shotgun (WGS) entry which is preliminary data.</text>
</comment>
<dbReference type="EMBL" id="BAABME010012030">
    <property type="protein sequence ID" value="GAA0184625.1"/>
    <property type="molecule type" value="Genomic_DNA"/>
</dbReference>
<dbReference type="Proteomes" id="UP001454036">
    <property type="component" value="Unassembled WGS sequence"/>
</dbReference>
<protein>
    <recommendedName>
        <fullName evidence="3">HMA domain-containing protein</fullName>
    </recommendedName>
</protein>
<feature type="compositionally biased region" description="Basic and acidic residues" evidence="2">
    <location>
        <begin position="99"/>
        <end position="120"/>
    </location>
</feature>
<dbReference type="PANTHER" id="PTHR46413:SF34">
    <property type="entry name" value="HEAVY METAL-ASSOCIATED ISOPRENYLATED PLANT PROTEIN 3-LIKE"/>
    <property type="match status" value="1"/>
</dbReference>
<dbReference type="CDD" id="cd00371">
    <property type="entry name" value="HMA"/>
    <property type="match status" value="2"/>
</dbReference>
<feature type="compositionally biased region" description="Basic and acidic residues" evidence="2">
    <location>
        <begin position="213"/>
        <end position="228"/>
    </location>
</feature>
<keyword evidence="5" id="KW-1185">Reference proteome</keyword>
<comment type="subcellular location">
    <subcellularLocation>
        <location evidence="1">Membrane</location>
        <topology evidence="1">Peripheral membrane protein</topology>
    </subcellularLocation>
</comment>